<proteinExistence type="inferred from homology"/>
<dbReference type="EC" id="3.5.1.10" evidence="3 4"/>
<dbReference type="EMBL" id="LR584267">
    <property type="protein sequence ID" value="VHO00316.1"/>
    <property type="molecule type" value="Genomic_DNA"/>
</dbReference>
<dbReference type="InterPro" id="IPR002376">
    <property type="entry name" value="Formyl_transf_N"/>
</dbReference>
<organism evidence="6 7">
    <name type="scientific">Lawsonella clevelandensis</name>
    <dbReference type="NCBI Taxonomy" id="1528099"/>
    <lineage>
        <taxon>Bacteria</taxon>
        <taxon>Bacillati</taxon>
        <taxon>Actinomycetota</taxon>
        <taxon>Actinomycetes</taxon>
        <taxon>Mycobacteriales</taxon>
        <taxon>Lawsonellaceae</taxon>
        <taxon>Lawsonella</taxon>
    </lineage>
</organism>
<dbReference type="NCBIfam" id="NF004684">
    <property type="entry name" value="PRK06027.1"/>
    <property type="match status" value="1"/>
</dbReference>
<dbReference type="CDD" id="cd08648">
    <property type="entry name" value="FMT_core_Formyl-FH4-Hydrolase_C"/>
    <property type="match status" value="1"/>
</dbReference>
<evidence type="ECO:0000259" key="5">
    <source>
        <dbReference type="Pfam" id="PF00551"/>
    </source>
</evidence>
<dbReference type="PANTHER" id="PTHR42706">
    <property type="entry name" value="FORMYLTETRAHYDROFOLATE DEFORMYLASE"/>
    <property type="match status" value="1"/>
</dbReference>
<dbReference type="CDD" id="cd04875">
    <property type="entry name" value="ACT_F4HF-DF"/>
    <property type="match status" value="1"/>
</dbReference>
<dbReference type="InterPro" id="IPR041729">
    <property type="entry name" value="Formyl-FH4-Hydrolase_C"/>
</dbReference>
<keyword evidence="2 3" id="KW-0378">Hydrolase</keyword>
<dbReference type="Pfam" id="PF00551">
    <property type="entry name" value="Formyl_trans_N"/>
    <property type="match status" value="1"/>
</dbReference>
<evidence type="ECO:0000313" key="7">
    <source>
        <dbReference type="Proteomes" id="UP000324288"/>
    </source>
</evidence>
<dbReference type="InterPro" id="IPR036477">
    <property type="entry name" value="Formyl_transf_N_sf"/>
</dbReference>
<protein>
    <recommendedName>
        <fullName evidence="3 4">Formyltetrahydrofolate deformylase</fullName>
        <ecNumber evidence="3 4">3.5.1.10</ecNumber>
    </recommendedName>
    <alternativeName>
        <fullName evidence="3">Formyl-FH(4) hydrolase</fullName>
    </alternativeName>
</protein>
<evidence type="ECO:0000256" key="1">
    <source>
        <dbReference type="ARBA" id="ARBA00022563"/>
    </source>
</evidence>
<dbReference type="HAMAP" id="MF_01927">
    <property type="entry name" value="PurU"/>
    <property type="match status" value="1"/>
</dbReference>
<accession>A0A5E3ZWS5</accession>
<comment type="function">
    <text evidence="3">Catalyzes the hydrolysis of 10-formyltetrahydrofolate (formyl-FH4) to formate and tetrahydrofolate (FH4).</text>
</comment>
<feature type="domain" description="Formyl transferase N-terminal" evidence="5">
    <location>
        <begin position="106"/>
        <end position="281"/>
    </location>
</feature>
<dbReference type="GO" id="GO:0006730">
    <property type="term" value="P:one-carbon metabolic process"/>
    <property type="evidence" value="ECO:0007669"/>
    <property type="project" value="UniProtKB-KW"/>
</dbReference>
<dbReference type="InterPro" id="IPR045865">
    <property type="entry name" value="ACT-like_dom_sf"/>
</dbReference>
<dbReference type="InterPro" id="IPR004810">
    <property type="entry name" value="PurU"/>
</dbReference>
<comment type="pathway">
    <text evidence="3">Purine metabolism; IMP biosynthesis via de novo pathway; formate from 10-formyl-5,6,7,8-tetrahydrofolate: step 1/1.</text>
</comment>
<evidence type="ECO:0000256" key="3">
    <source>
        <dbReference type="HAMAP-Rule" id="MF_01927"/>
    </source>
</evidence>
<evidence type="ECO:0000313" key="6">
    <source>
        <dbReference type="EMBL" id="VHO00316.1"/>
    </source>
</evidence>
<name>A0A5E3ZWS5_9ACTN</name>
<reference evidence="6 7" key="1">
    <citation type="submission" date="2019-04" db="EMBL/GenBank/DDBJ databases">
        <authorList>
            <person name="Seth-Smith MB H."/>
            <person name="Seth-Smith H."/>
        </authorList>
    </citation>
    <scope>NUCLEOTIDE SEQUENCE [LARGE SCALE GENOMIC DNA]</scope>
    <source>
        <strain evidence="6">USB-603019</strain>
    </source>
</reference>
<comment type="catalytic activity">
    <reaction evidence="3">
        <text>(6R)-10-formyltetrahydrofolate + H2O = (6S)-5,6,7,8-tetrahydrofolate + formate + H(+)</text>
        <dbReference type="Rhea" id="RHEA:19833"/>
        <dbReference type="ChEBI" id="CHEBI:15377"/>
        <dbReference type="ChEBI" id="CHEBI:15378"/>
        <dbReference type="ChEBI" id="CHEBI:15740"/>
        <dbReference type="ChEBI" id="CHEBI:57453"/>
        <dbReference type="ChEBI" id="CHEBI:195366"/>
        <dbReference type="EC" id="3.5.1.10"/>
    </reaction>
</comment>
<dbReference type="GO" id="GO:0006189">
    <property type="term" value="P:'de novo' IMP biosynthetic process"/>
    <property type="evidence" value="ECO:0007669"/>
    <property type="project" value="UniProtKB-UniRule"/>
</dbReference>
<keyword evidence="7" id="KW-1185">Reference proteome</keyword>
<gene>
    <name evidence="3 6" type="primary">purU</name>
    <name evidence="6" type="ORF">LC603019_00656</name>
</gene>
<keyword evidence="1 3" id="KW-0554">One-carbon metabolism</keyword>
<evidence type="ECO:0000256" key="4">
    <source>
        <dbReference type="NCBIfam" id="TIGR00655"/>
    </source>
</evidence>
<sequence length="304" mass="34446">MWHMIVNDQKPAVSGNEHRYVLTLDCPDRVGIVAEISKFLADMGGWILEAAYHADPISGWFHTRQAVLASSVDMSFEELQERWRDMATHLGPDANAQVTDTARLKRGVILVSKQGHCLHDLMGRIHHGDYPMDVACIVSNHPDMQPVADYYGIPYHYVPFAPGEQGKREAFDKIATIVDAEEPDVIVLARFMQILPPDLCERWDGRCINIHHSFLPSFMGARPYAQAYKRGVKLVGATCHFVTSDLDNGPIIEQDVQRVSHADTEKDMVRKGRDIEQLVLARGLRWFLEDRVQVHNHRTVIFGS</sequence>
<dbReference type="UniPathway" id="UPA00074">
    <property type="reaction ID" value="UER00170"/>
</dbReference>
<feature type="active site" evidence="3">
    <location>
        <position position="247"/>
    </location>
</feature>
<dbReference type="SUPFAM" id="SSF55021">
    <property type="entry name" value="ACT-like"/>
    <property type="match status" value="1"/>
</dbReference>
<comment type="similarity">
    <text evidence="3">Belongs to the PurU family.</text>
</comment>
<dbReference type="Gene3D" id="3.40.50.170">
    <property type="entry name" value="Formyl transferase, N-terminal domain"/>
    <property type="match status" value="1"/>
</dbReference>
<dbReference type="AlphaFoldDB" id="A0A5E3ZWS5"/>
<dbReference type="Proteomes" id="UP000324288">
    <property type="component" value="Chromosome"/>
</dbReference>
<dbReference type="GO" id="GO:0008864">
    <property type="term" value="F:formyltetrahydrofolate deformylase activity"/>
    <property type="evidence" value="ECO:0007669"/>
    <property type="project" value="UniProtKB-UniRule"/>
</dbReference>
<keyword evidence="3" id="KW-0658">Purine biosynthesis</keyword>
<dbReference type="PRINTS" id="PR01575">
    <property type="entry name" value="FFH4HYDRLASE"/>
</dbReference>
<dbReference type="InterPro" id="IPR044074">
    <property type="entry name" value="PurU_ACT"/>
</dbReference>
<evidence type="ECO:0000256" key="2">
    <source>
        <dbReference type="ARBA" id="ARBA00022801"/>
    </source>
</evidence>
<dbReference type="PANTHER" id="PTHR42706:SF1">
    <property type="entry name" value="FORMYLTETRAHYDROFOLATE DEFORMYLASE 2, MITOCHONDRIAL"/>
    <property type="match status" value="1"/>
</dbReference>
<dbReference type="Gene3D" id="3.30.70.260">
    <property type="match status" value="1"/>
</dbReference>
<dbReference type="PIRSF" id="PIRSF036480">
    <property type="entry name" value="FormyFH4_hydr"/>
    <property type="match status" value="1"/>
</dbReference>
<dbReference type="NCBIfam" id="TIGR00655">
    <property type="entry name" value="PurU"/>
    <property type="match status" value="1"/>
</dbReference>
<dbReference type="SUPFAM" id="SSF53328">
    <property type="entry name" value="Formyltransferase"/>
    <property type="match status" value="1"/>
</dbReference>